<sequence length="300" mass="33233">MAGKKKTSPSKAKAGPSDFGGLDPELMKAIMGNIPPNPVTGRVEMQDIMKYMTNNPAEMEELVSQMNGLKTQEGSVDLASYDYASLAKTIKHESFWVVQLEHMGFTDSSGAPVDPSMAGSSSNVRQLFIIYVYDEKGGFRLTQDCTGLPDSDLLLQTIRRAIAQPLPPFKPCLPWFLMVSIKFKPHVPNIRPFLDSLPPPFHWRLETLDEASTVSDGVYKLNEEGVRIAQDFAAKRKRTGDEAMAKGDRAAALKAYEEAIDNLADALLDNPNINEKDIRNAKRQLIGCYTRHAKALMLKS</sequence>
<evidence type="ECO:0008006" key="4">
    <source>
        <dbReference type="Google" id="ProtNLM"/>
    </source>
</evidence>
<proteinExistence type="predicted"/>
<evidence type="ECO:0000313" key="3">
    <source>
        <dbReference type="Proteomes" id="UP000053263"/>
    </source>
</evidence>
<evidence type="ECO:0000256" key="1">
    <source>
        <dbReference type="SAM" id="MobiDB-lite"/>
    </source>
</evidence>
<keyword evidence="3" id="KW-1185">Reference proteome</keyword>
<evidence type="ECO:0000313" key="2">
    <source>
        <dbReference type="EMBL" id="KII85079.1"/>
    </source>
</evidence>
<protein>
    <recommendedName>
        <fullName evidence="4">MIT domain-containing protein</fullName>
    </recommendedName>
</protein>
<dbReference type="HOGENOM" id="CLU_927865_0_0_1"/>
<gene>
    <name evidence="2" type="ORF">PLICRDRAFT_330928</name>
</gene>
<accession>A0A0C9T6Y2</accession>
<dbReference type="EMBL" id="KN832568">
    <property type="protein sequence ID" value="KII85079.1"/>
    <property type="molecule type" value="Genomic_DNA"/>
</dbReference>
<name>A0A0C9T6Y2_PLICR</name>
<organism evidence="2 3">
    <name type="scientific">Plicaturopsis crispa FD-325 SS-3</name>
    <dbReference type="NCBI Taxonomy" id="944288"/>
    <lineage>
        <taxon>Eukaryota</taxon>
        <taxon>Fungi</taxon>
        <taxon>Dikarya</taxon>
        <taxon>Basidiomycota</taxon>
        <taxon>Agaricomycotina</taxon>
        <taxon>Agaricomycetes</taxon>
        <taxon>Agaricomycetidae</taxon>
        <taxon>Amylocorticiales</taxon>
        <taxon>Amylocorticiaceae</taxon>
        <taxon>Plicatura</taxon>
        <taxon>Plicaturopsis crispa</taxon>
    </lineage>
</organism>
<dbReference type="OrthoDB" id="2942533at2759"/>
<dbReference type="Proteomes" id="UP000053263">
    <property type="component" value="Unassembled WGS sequence"/>
</dbReference>
<reference evidence="2 3" key="1">
    <citation type="submission" date="2014-06" db="EMBL/GenBank/DDBJ databases">
        <title>Evolutionary Origins and Diversification of the Mycorrhizal Mutualists.</title>
        <authorList>
            <consortium name="DOE Joint Genome Institute"/>
            <consortium name="Mycorrhizal Genomics Consortium"/>
            <person name="Kohler A."/>
            <person name="Kuo A."/>
            <person name="Nagy L.G."/>
            <person name="Floudas D."/>
            <person name="Copeland A."/>
            <person name="Barry K.W."/>
            <person name="Cichocki N."/>
            <person name="Veneault-Fourrey C."/>
            <person name="LaButti K."/>
            <person name="Lindquist E.A."/>
            <person name="Lipzen A."/>
            <person name="Lundell T."/>
            <person name="Morin E."/>
            <person name="Murat C."/>
            <person name="Riley R."/>
            <person name="Ohm R."/>
            <person name="Sun H."/>
            <person name="Tunlid A."/>
            <person name="Henrissat B."/>
            <person name="Grigoriev I.V."/>
            <person name="Hibbett D.S."/>
            <person name="Martin F."/>
        </authorList>
    </citation>
    <scope>NUCLEOTIDE SEQUENCE [LARGE SCALE GENOMIC DNA]</scope>
    <source>
        <strain evidence="2 3">FD-325 SS-3</strain>
    </source>
</reference>
<dbReference type="AlphaFoldDB" id="A0A0C9T6Y2"/>
<feature type="region of interest" description="Disordered" evidence="1">
    <location>
        <begin position="1"/>
        <end position="20"/>
    </location>
</feature>